<keyword evidence="7 17" id="KW-0732">Signal</keyword>
<keyword evidence="8" id="KW-0677">Repeat</keyword>
<dbReference type="AlphaFoldDB" id="A0A963YQJ8"/>
<evidence type="ECO:0000256" key="13">
    <source>
        <dbReference type="ARBA" id="ARBA00032850"/>
    </source>
</evidence>
<feature type="signal peptide" evidence="17">
    <location>
        <begin position="1"/>
        <end position="34"/>
    </location>
</feature>
<dbReference type="GO" id="GO:0006508">
    <property type="term" value="P:proteolysis"/>
    <property type="evidence" value="ECO:0007669"/>
    <property type="project" value="UniProtKB-KW"/>
</dbReference>
<keyword evidence="9" id="KW-0574">Periplasm</keyword>
<feature type="chain" id="PRO_5038776986" description="Probable periplasmic serine endoprotease DegP-like" evidence="17">
    <location>
        <begin position="35"/>
        <end position="534"/>
    </location>
</feature>
<evidence type="ECO:0000256" key="4">
    <source>
        <dbReference type="ARBA" id="ARBA00013035"/>
    </source>
</evidence>
<evidence type="ECO:0000256" key="10">
    <source>
        <dbReference type="ARBA" id="ARBA00022801"/>
    </source>
</evidence>
<comment type="subcellular location">
    <subcellularLocation>
        <location evidence="2">Periplasm</location>
    </subcellularLocation>
</comment>
<accession>A0A963YQJ8</accession>
<dbReference type="Proteomes" id="UP000708298">
    <property type="component" value="Unassembled WGS sequence"/>
</dbReference>
<dbReference type="Pfam" id="PF13180">
    <property type="entry name" value="PDZ_2"/>
    <property type="match status" value="1"/>
</dbReference>
<dbReference type="PANTHER" id="PTHR22939">
    <property type="entry name" value="SERINE PROTEASE FAMILY S1C HTRA-RELATED"/>
    <property type="match status" value="1"/>
</dbReference>
<dbReference type="InterPro" id="IPR036034">
    <property type="entry name" value="PDZ_sf"/>
</dbReference>
<evidence type="ECO:0000256" key="3">
    <source>
        <dbReference type="ARBA" id="ARBA00010541"/>
    </source>
</evidence>
<sequence length="534" mass="53114">MTRRLPLRSALAVALLTGSALGGYALSSPSFADAAPSGAVDVSHLPPGASAQVLPDFTELASRVKPAVVTILSDLNPNAMADDSIGGNQGGGDQGGDQGDNGSGGDQGPQAQNGLPFPLPFPFNMMPGAPGMGGAQPHPQAVEAAGSGFIINGNGTIVTNNHVVQGAKTITVTLSDGTRLPAKLIGRDPSTDIAVLKVDAKHPLPYLDLGSSAKVQTGQWVIAMGNPFGLGGTVTAGIVSAEGRDIGDGPYDSFLQIDAPINKGNSGGPLFDQAGEVIGMNTAILSPSGGSIGIGFAIPADTIKAIVAQIIKDGHVTRGFLGVEAQSIDAGMAQALHLPGDSQGALNGALIAQIEPSSPAAKAGLQPGDVIQKVNGTVIHTPRDLAINIAGINPGQNANLSIVRNGKTQDVSVEIAQLKSKVAANKSGSPASSQGGVGLALAPLTPDLRGQLGVPDGTDGAVVAQVRPNSPADQAGIQQGDVVLGVNSAAIGSPNQAASAIHAALQSGGGAVALRILRQGQPIFVAITPDKTAG</sequence>
<keyword evidence="10" id="KW-0378">Hydrolase</keyword>
<evidence type="ECO:0000256" key="15">
    <source>
        <dbReference type="PIRSR" id="PIRSR611782-2"/>
    </source>
</evidence>
<dbReference type="InterPro" id="IPR001478">
    <property type="entry name" value="PDZ"/>
</dbReference>
<dbReference type="InterPro" id="IPR041489">
    <property type="entry name" value="PDZ_6"/>
</dbReference>
<feature type="binding site" evidence="15">
    <location>
        <position position="192"/>
    </location>
    <ligand>
        <name>substrate</name>
    </ligand>
</feature>
<keyword evidence="12" id="KW-0346">Stress response</keyword>
<evidence type="ECO:0000256" key="8">
    <source>
        <dbReference type="ARBA" id="ARBA00022737"/>
    </source>
</evidence>
<dbReference type="PRINTS" id="PR00834">
    <property type="entry name" value="PROTEASES2C"/>
</dbReference>
<dbReference type="PANTHER" id="PTHR22939:SF130">
    <property type="entry name" value="PERIPLASMIC SERINE ENDOPROTEASE DEGP-LIKE-RELATED"/>
    <property type="match status" value="1"/>
</dbReference>
<keyword evidence="11" id="KW-0720">Serine protease</keyword>
<evidence type="ECO:0000256" key="16">
    <source>
        <dbReference type="SAM" id="MobiDB-lite"/>
    </source>
</evidence>
<reference evidence="19" key="2">
    <citation type="submission" date="2021-01" db="EMBL/GenBank/DDBJ databases">
        <authorList>
            <person name="Mieszkin S."/>
            <person name="Pouder E."/>
            <person name="Alain K."/>
        </authorList>
    </citation>
    <scope>NUCLEOTIDE SEQUENCE</scope>
    <source>
        <strain evidence="19">HW T2.11</strain>
    </source>
</reference>
<evidence type="ECO:0000256" key="7">
    <source>
        <dbReference type="ARBA" id="ARBA00022729"/>
    </source>
</evidence>
<organism evidence="19 20">
    <name type="scientific">Acidisoma silvae</name>
    <dbReference type="NCBI Taxonomy" id="2802396"/>
    <lineage>
        <taxon>Bacteria</taxon>
        <taxon>Pseudomonadati</taxon>
        <taxon>Pseudomonadota</taxon>
        <taxon>Alphaproteobacteria</taxon>
        <taxon>Acetobacterales</taxon>
        <taxon>Acidocellaceae</taxon>
        <taxon>Acidisoma</taxon>
    </lineage>
</organism>
<feature type="binding site" evidence="15">
    <location>
        <position position="162"/>
    </location>
    <ligand>
        <name>substrate</name>
    </ligand>
</feature>
<dbReference type="SUPFAM" id="SSF50494">
    <property type="entry name" value="Trypsin-like serine proteases"/>
    <property type="match status" value="1"/>
</dbReference>
<dbReference type="NCBIfam" id="TIGR02037">
    <property type="entry name" value="degP_htrA_DO"/>
    <property type="match status" value="1"/>
</dbReference>
<dbReference type="Gene3D" id="2.30.42.10">
    <property type="match status" value="2"/>
</dbReference>
<feature type="domain" description="PDZ" evidence="18">
    <location>
        <begin position="441"/>
        <end position="520"/>
    </location>
</feature>
<evidence type="ECO:0000256" key="6">
    <source>
        <dbReference type="ARBA" id="ARBA00022670"/>
    </source>
</evidence>
<evidence type="ECO:0000256" key="2">
    <source>
        <dbReference type="ARBA" id="ARBA00004418"/>
    </source>
</evidence>
<dbReference type="GO" id="GO:0042597">
    <property type="term" value="C:periplasmic space"/>
    <property type="evidence" value="ECO:0007669"/>
    <property type="project" value="UniProtKB-SubCell"/>
</dbReference>
<evidence type="ECO:0000256" key="14">
    <source>
        <dbReference type="PIRSR" id="PIRSR611782-1"/>
    </source>
</evidence>
<feature type="compositionally biased region" description="Gly residues" evidence="16">
    <location>
        <begin position="87"/>
        <end position="107"/>
    </location>
</feature>
<evidence type="ECO:0000313" key="19">
    <source>
        <dbReference type="EMBL" id="MCB8875140.1"/>
    </source>
</evidence>
<name>A0A963YQJ8_9PROT</name>
<feature type="domain" description="PDZ" evidence="18">
    <location>
        <begin position="310"/>
        <end position="379"/>
    </location>
</feature>
<dbReference type="InterPro" id="IPR011782">
    <property type="entry name" value="Pept_S1C_Do"/>
</dbReference>
<feature type="active site" description="Charge relay system" evidence="14">
    <location>
        <position position="192"/>
    </location>
</feature>
<evidence type="ECO:0000256" key="11">
    <source>
        <dbReference type="ARBA" id="ARBA00022825"/>
    </source>
</evidence>
<feature type="region of interest" description="Disordered" evidence="16">
    <location>
        <begin position="80"/>
        <end position="121"/>
    </location>
</feature>
<dbReference type="SMART" id="SM00228">
    <property type="entry name" value="PDZ"/>
    <property type="match status" value="2"/>
</dbReference>
<dbReference type="Pfam" id="PF17820">
    <property type="entry name" value="PDZ_6"/>
    <property type="match status" value="1"/>
</dbReference>
<feature type="active site" description="Charge relay system" evidence="14">
    <location>
        <position position="266"/>
    </location>
</feature>
<proteinExistence type="inferred from homology"/>
<evidence type="ECO:0000256" key="5">
    <source>
        <dbReference type="ARBA" id="ARBA00013958"/>
    </source>
</evidence>
<comment type="caution">
    <text evidence="19">The sequence shown here is derived from an EMBL/GenBank/DDBJ whole genome shotgun (WGS) entry which is preliminary data.</text>
</comment>
<evidence type="ECO:0000256" key="1">
    <source>
        <dbReference type="ARBA" id="ARBA00001772"/>
    </source>
</evidence>
<dbReference type="SUPFAM" id="SSF50156">
    <property type="entry name" value="PDZ domain-like"/>
    <property type="match status" value="2"/>
</dbReference>
<evidence type="ECO:0000313" key="20">
    <source>
        <dbReference type="Proteomes" id="UP000708298"/>
    </source>
</evidence>
<protein>
    <recommendedName>
        <fullName evidence="5">Probable periplasmic serine endoprotease DegP-like</fullName>
        <ecNumber evidence="4">3.4.21.107</ecNumber>
    </recommendedName>
    <alternativeName>
        <fullName evidence="13">Protease Do</fullName>
    </alternativeName>
</protein>
<dbReference type="PROSITE" id="PS50106">
    <property type="entry name" value="PDZ"/>
    <property type="match status" value="2"/>
</dbReference>
<keyword evidence="20" id="KW-1185">Reference proteome</keyword>
<dbReference type="RefSeq" id="WP_227320813.1">
    <property type="nucleotide sequence ID" value="NZ_JAESVB010000003.1"/>
</dbReference>
<dbReference type="Pfam" id="PF13365">
    <property type="entry name" value="Trypsin_2"/>
    <property type="match status" value="1"/>
</dbReference>
<dbReference type="GO" id="GO:0004252">
    <property type="term" value="F:serine-type endopeptidase activity"/>
    <property type="evidence" value="ECO:0007669"/>
    <property type="project" value="InterPro"/>
</dbReference>
<feature type="binding site" evidence="15">
    <location>
        <begin position="264"/>
        <end position="266"/>
    </location>
    <ligand>
        <name>substrate</name>
    </ligand>
</feature>
<dbReference type="EMBL" id="JAESVB010000003">
    <property type="protein sequence ID" value="MCB8875140.1"/>
    <property type="molecule type" value="Genomic_DNA"/>
</dbReference>
<evidence type="ECO:0000256" key="12">
    <source>
        <dbReference type="ARBA" id="ARBA00023016"/>
    </source>
</evidence>
<gene>
    <name evidence="19" type="ORF">ASILVAE211_08110</name>
</gene>
<dbReference type="InterPro" id="IPR001940">
    <property type="entry name" value="Peptidase_S1C"/>
</dbReference>
<dbReference type="EC" id="3.4.21.107" evidence="4"/>
<evidence type="ECO:0000259" key="18">
    <source>
        <dbReference type="PROSITE" id="PS50106"/>
    </source>
</evidence>
<dbReference type="Gene3D" id="2.40.10.120">
    <property type="match status" value="1"/>
</dbReference>
<comment type="similarity">
    <text evidence="3">Belongs to the peptidase S1C family.</text>
</comment>
<keyword evidence="6" id="KW-0645">Protease</keyword>
<evidence type="ECO:0000256" key="9">
    <source>
        <dbReference type="ARBA" id="ARBA00022764"/>
    </source>
</evidence>
<dbReference type="InterPro" id="IPR009003">
    <property type="entry name" value="Peptidase_S1_PA"/>
</dbReference>
<reference evidence="19" key="1">
    <citation type="journal article" date="2021" name="Microorganisms">
        <title>Acidisoma silvae sp. nov. and Acidisomacellulosilytica sp. nov., Two Acidophilic Bacteria Isolated from Decaying Wood, Hydrolyzing Cellulose and Producing Poly-3-hydroxybutyrate.</title>
        <authorList>
            <person name="Mieszkin S."/>
            <person name="Pouder E."/>
            <person name="Uroz S."/>
            <person name="Simon-Colin C."/>
            <person name="Alain K."/>
        </authorList>
    </citation>
    <scope>NUCLEOTIDE SEQUENCE</scope>
    <source>
        <strain evidence="19">HW T2.11</strain>
    </source>
</reference>
<comment type="catalytic activity">
    <reaction evidence="1">
        <text>Acts on substrates that are at least partially unfolded. The cleavage site P1 residue is normally between a pair of hydrophobic residues, such as Val-|-Val.</text>
        <dbReference type="EC" id="3.4.21.107"/>
    </reaction>
</comment>
<feature type="active site" description="Charge relay system" evidence="14">
    <location>
        <position position="162"/>
    </location>
</feature>
<evidence type="ECO:0000256" key="17">
    <source>
        <dbReference type="SAM" id="SignalP"/>
    </source>
</evidence>